<dbReference type="SUPFAM" id="SSF53067">
    <property type="entry name" value="Actin-like ATPase domain"/>
    <property type="match status" value="2"/>
</dbReference>
<dbReference type="EMBL" id="BQKI01000002">
    <property type="protein sequence ID" value="GJM87972.1"/>
    <property type="molecule type" value="Genomic_DNA"/>
</dbReference>
<feature type="chain" id="PRO_5043596140" evidence="3">
    <location>
        <begin position="29"/>
        <end position="377"/>
    </location>
</feature>
<dbReference type="Gene3D" id="3.30.420.40">
    <property type="match status" value="1"/>
</dbReference>
<dbReference type="Gene3D" id="3.90.640.10">
    <property type="entry name" value="Actin, Chain A, domain 4"/>
    <property type="match status" value="1"/>
</dbReference>
<dbReference type="GO" id="GO:0140662">
    <property type="term" value="F:ATP-dependent protein folding chaperone"/>
    <property type="evidence" value="ECO:0007669"/>
    <property type="project" value="InterPro"/>
</dbReference>
<accession>A0AAV5BR68</accession>
<dbReference type="InterPro" id="IPR043129">
    <property type="entry name" value="ATPase_NBD"/>
</dbReference>
<evidence type="ECO:0000256" key="3">
    <source>
        <dbReference type="SAM" id="SignalP"/>
    </source>
</evidence>
<keyword evidence="1" id="KW-0547">Nucleotide-binding</keyword>
<reference evidence="4" key="2">
    <citation type="submission" date="2021-12" db="EMBL/GenBank/DDBJ databases">
        <title>Resequencing data analysis of finger millet.</title>
        <authorList>
            <person name="Hatakeyama M."/>
            <person name="Aluri S."/>
            <person name="Balachadran M.T."/>
            <person name="Sivarajan S.R."/>
            <person name="Poveda L."/>
            <person name="Shimizu-Inatsugi R."/>
            <person name="Schlapbach R."/>
            <person name="Sreeman S.M."/>
            <person name="Shimizu K.K."/>
        </authorList>
    </citation>
    <scope>NUCLEOTIDE SEQUENCE</scope>
</reference>
<keyword evidence="2" id="KW-0067">ATP-binding</keyword>
<gene>
    <name evidence="4" type="primary">ga03984</name>
    <name evidence="4" type="ORF">PR202_ga03984</name>
</gene>
<evidence type="ECO:0000256" key="2">
    <source>
        <dbReference type="ARBA" id="ARBA00022840"/>
    </source>
</evidence>
<sequence>MACRGFTVAAALGILVAIMTCFLGAASGLKITHNTEYARTHNGPPPAKRFGYTPGSVIIIDLGNTNSCVAGYDPGKPKTTFQFCIPSCVAFTGDGATLVGEAAKKHVDADPSNAISGFKRLLGLQRNHEYEEAIVQRSAACVSYKIGTRNVVHPCVELNKDKHQQLEFFDVASMHFGVAATWEAVLAAELAGLDVDVDGDTVPEPVAAAVAHGLHRKLREDGGALVLRVSGGSADTSIVVLWDGALEIVGYQDDPFLGGDDFDQRVVDHFVELIHTKHGKDVSRDRIALGKLRTACERAKKGLSSQERVQPNGALKPPLIDIMARDCDYNEYVSMYKSPPDKLFGYTPGRAIVLDLDLGNTNSCVAGYSPGKPKTMF</sequence>
<reference evidence="4" key="1">
    <citation type="journal article" date="2018" name="DNA Res.">
        <title>Multiple hybrid de novo genome assembly of finger millet, an orphan allotetraploid crop.</title>
        <authorList>
            <person name="Hatakeyama M."/>
            <person name="Aluri S."/>
            <person name="Balachadran M.T."/>
            <person name="Sivarajan S.R."/>
            <person name="Patrignani A."/>
            <person name="Gruter S."/>
            <person name="Poveda L."/>
            <person name="Shimizu-Inatsugi R."/>
            <person name="Baeten J."/>
            <person name="Francoijs K.J."/>
            <person name="Nataraja K.N."/>
            <person name="Reddy Y.A.N."/>
            <person name="Phadnis S."/>
            <person name="Ravikumar R.L."/>
            <person name="Schlapbach R."/>
            <person name="Sreeman S.M."/>
            <person name="Shimizu K.K."/>
        </authorList>
    </citation>
    <scope>NUCLEOTIDE SEQUENCE</scope>
</reference>
<comment type="caution">
    <text evidence="4">The sequence shown here is derived from an EMBL/GenBank/DDBJ whole genome shotgun (WGS) entry which is preliminary data.</text>
</comment>
<evidence type="ECO:0000256" key="1">
    <source>
        <dbReference type="ARBA" id="ARBA00022741"/>
    </source>
</evidence>
<dbReference type="Proteomes" id="UP001054889">
    <property type="component" value="Unassembled WGS sequence"/>
</dbReference>
<feature type="signal peptide" evidence="3">
    <location>
        <begin position="1"/>
        <end position="28"/>
    </location>
</feature>
<dbReference type="FunFam" id="3.90.640.10:FF:000003">
    <property type="entry name" value="Molecular chaperone DnaK"/>
    <property type="match status" value="1"/>
</dbReference>
<proteinExistence type="predicted"/>
<keyword evidence="3" id="KW-0732">Signal</keyword>
<dbReference type="AlphaFoldDB" id="A0AAV5BR68"/>
<name>A0AAV5BR68_ELECO</name>
<evidence type="ECO:0000313" key="4">
    <source>
        <dbReference type="EMBL" id="GJM87972.1"/>
    </source>
</evidence>
<dbReference type="GO" id="GO:0005524">
    <property type="term" value="F:ATP binding"/>
    <property type="evidence" value="ECO:0007669"/>
    <property type="project" value="UniProtKB-KW"/>
</dbReference>
<keyword evidence="5" id="KW-1185">Reference proteome</keyword>
<protein>
    <submittedName>
        <fullName evidence="4">Uncharacterized protein</fullName>
    </submittedName>
</protein>
<evidence type="ECO:0000313" key="5">
    <source>
        <dbReference type="Proteomes" id="UP001054889"/>
    </source>
</evidence>
<dbReference type="Pfam" id="PF00012">
    <property type="entry name" value="HSP70"/>
    <property type="match status" value="2"/>
</dbReference>
<organism evidence="4 5">
    <name type="scientific">Eleusine coracana subsp. coracana</name>
    <dbReference type="NCBI Taxonomy" id="191504"/>
    <lineage>
        <taxon>Eukaryota</taxon>
        <taxon>Viridiplantae</taxon>
        <taxon>Streptophyta</taxon>
        <taxon>Embryophyta</taxon>
        <taxon>Tracheophyta</taxon>
        <taxon>Spermatophyta</taxon>
        <taxon>Magnoliopsida</taxon>
        <taxon>Liliopsida</taxon>
        <taxon>Poales</taxon>
        <taxon>Poaceae</taxon>
        <taxon>PACMAD clade</taxon>
        <taxon>Chloridoideae</taxon>
        <taxon>Cynodonteae</taxon>
        <taxon>Eleusininae</taxon>
        <taxon>Eleusine</taxon>
    </lineage>
</organism>
<dbReference type="InterPro" id="IPR013126">
    <property type="entry name" value="Hsp_70_fam"/>
</dbReference>
<dbReference type="PANTHER" id="PTHR19375">
    <property type="entry name" value="HEAT SHOCK PROTEIN 70KDA"/>
    <property type="match status" value="1"/>
</dbReference>